<feature type="region of interest" description="Disordered" evidence="1">
    <location>
        <begin position="30"/>
        <end position="79"/>
    </location>
</feature>
<proteinExistence type="predicted"/>
<evidence type="ECO:0000313" key="2">
    <source>
        <dbReference type="EMBL" id="TMW63758.1"/>
    </source>
</evidence>
<sequence length="622" mass="68806">MSRTPLIMTMEGASASVETRLPRLQIKLETELITPRDDMGGKHDSPRQATPSTPSVGDTSDIDEAEDEEEAGATQEDDENELCDVFLNASLQLLQAQSEAKQNVRQLWTQVQRLRGDNHLSDTAVDVLYQELLTVLKSLTLERLEGVRHVKSGYLTLIQTPPTAVVAKTLLFGTKPMGEQRVFVTLSEEQCRLEMSPAREDPSTPVTSPPTSNGAPPSSFSGLAKFKLPPSISWLMSDPLAQADANVARTTAIRLQGCHVRRVPPSPSEDTTSVSPPSRARFQLLVPHTPTHAMAAHHADGNACVQPEPVTPPQTSFAIYVFEVHTKDPEQCEQEVADWVHALDRICLFHLYALERQLRDAAYMLQFRTVLRQHFPICVPLTWLSNRLDRAHGPISAQQRVAQQQQAQRRSSRNLSMGQIIKDLERDRVLVDQHLLISHSPHEAASASHHDSVAAIVRYLIAKAMAFAQRTGAATTNHKPMKSSPSHRLNKLTEAKALAFVERVLRGSSRTQSGGDIYDAISFFCQQRQLSICPVSHDAHPVQMNVLDDDESGAFQVEITVAMQFKVVELPGMMSSSAAVMTMTTPRDWAVLQGTLTRQFTLGKISEPGLVTVAYLSEHEDN</sequence>
<feature type="region of interest" description="Disordered" evidence="1">
    <location>
        <begin position="195"/>
        <end position="220"/>
    </location>
</feature>
<protein>
    <recommendedName>
        <fullName evidence="4">PH domain-containing protein</fullName>
    </recommendedName>
</protein>
<feature type="compositionally biased region" description="Polar residues" evidence="1">
    <location>
        <begin position="47"/>
        <end position="58"/>
    </location>
</feature>
<accession>A0A8K1CJW6</accession>
<name>A0A8K1CJW6_PYTOL</name>
<evidence type="ECO:0000313" key="3">
    <source>
        <dbReference type="Proteomes" id="UP000794436"/>
    </source>
</evidence>
<dbReference type="AlphaFoldDB" id="A0A8K1CJW6"/>
<keyword evidence="3" id="KW-1185">Reference proteome</keyword>
<feature type="compositionally biased region" description="Acidic residues" evidence="1">
    <location>
        <begin position="60"/>
        <end position="79"/>
    </location>
</feature>
<dbReference type="OrthoDB" id="72766at2759"/>
<gene>
    <name evidence="2" type="ORF">Poli38472_002699</name>
</gene>
<dbReference type="Proteomes" id="UP000794436">
    <property type="component" value="Unassembled WGS sequence"/>
</dbReference>
<reference evidence="2" key="1">
    <citation type="submission" date="2019-03" db="EMBL/GenBank/DDBJ databases">
        <title>Long read genome sequence of the mycoparasitic Pythium oligandrum ATCC 38472 isolated from sugarbeet rhizosphere.</title>
        <authorList>
            <person name="Gaulin E."/>
        </authorList>
    </citation>
    <scope>NUCLEOTIDE SEQUENCE</scope>
    <source>
        <strain evidence="2">ATCC 38472_TT</strain>
    </source>
</reference>
<evidence type="ECO:0000256" key="1">
    <source>
        <dbReference type="SAM" id="MobiDB-lite"/>
    </source>
</evidence>
<feature type="compositionally biased region" description="Low complexity" evidence="1">
    <location>
        <begin position="203"/>
        <end position="212"/>
    </location>
</feature>
<evidence type="ECO:0008006" key="4">
    <source>
        <dbReference type="Google" id="ProtNLM"/>
    </source>
</evidence>
<dbReference type="EMBL" id="SPLM01000072">
    <property type="protein sequence ID" value="TMW63758.1"/>
    <property type="molecule type" value="Genomic_DNA"/>
</dbReference>
<feature type="compositionally biased region" description="Basic and acidic residues" evidence="1">
    <location>
        <begin position="30"/>
        <end position="46"/>
    </location>
</feature>
<organism evidence="2 3">
    <name type="scientific">Pythium oligandrum</name>
    <name type="common">Mycoparasitic fungus</name>
    <dbReference type="NCBI Taxonomy" id="41045"/>
    <lineage>
        <taxon>Eukaryota</taxon>
        <taxon>Sar</taxon>
        <taxon>Stramenopiles</taxon>
        <taxon>Oomycota</taxon>
        <taxon>Peronosporomycetes</taxon>
        <taxon>Pythiales</taxon>
        <taxon>Pythiaceae</taxon>
        <taxon>Pythium</taxon>
    </lineage>
</organism>
<comment type="caution">
    <text evidence="2">The sequence shown here is derived from an EMBL/GenBank/DDBJ whole genome shotgun (WGS) entry which is preliminary data.</text>
</comment>